<dbReference type="PROSITE" id="PS51671">
    <property type="entry name" value="ACT"/>
    <property type="match status" value="1"/>
</dbReference>
<protein>
    <recommendedName>
        <fullName evidence="11">HTH-type transcriptional regulatory protein TyrR</fullName>
    </recommendedName>
</protein>
<dbReference type="NCBIfam" id="NF008085">
    <property type="entry name" value="PRK10820.1"/>
    <property type="match status" value="1"/>
</dbReference>
<evidence type="ECO:0000256" key="2">
    <source>
        <dbReference type="ARBA" id="ARBA00022490"/>
    </source>
</evidence>
<dbReference type="InterPro" id="IPR009057">
    <property type="entry name" value="Homeodomain-like_sf"/>
</dbReference>
<evidence type="ECO:0000259" key="13">
    <source>
        <dbReference type="PROSITE" id="PS50112"/>
    </source>
</evidence>
<keyword evidence="9" id="KW-0010">Activator</keyword>
<dbReference type="NCBIfam" id="TIGR04381">
    <property type="entry name" value="HTH_TypR"/>
    <property type="match status" value="1"/>
</dbReference>
<dbReference type="PROSITE" id="PS50112">
    <property type="entry name" value="PAS"/>
    <property type="match status" value="1"/>
</dbReference>
<dbReference type="FunFam" id="3.40.50.300:FF:000006">
    <property type="entry name" value="DNA-binding transcriptional regulator NtrC"/>
    <property type="match status" value="1"/>
</dbReference>
<keyword evidence="16" id="KW-1185">Reference proteome</keyword>
<dbReference type="Gene3D" id="1.10.8.60">
    <property type="match status" value="1"/>
</dbReference>
<dbReference type="Pfam" id="PF00158">
    <property type="entry name" value="Sigma54_activat"/>
    <property type="match status" value="1"/>
</dbReference>
<organism evidence="15 16">
    <name type="scientific">Paraglaciecola hydrolytica</name>
    <dbReference type="NCBI Taxonomy" id="1799789"/>
    <lineage>
        <taxon>Bacteria</taxon>
        <taxon>Pseudomonadati</taxon>
        <taxon>Pseudomonadota</taxon>
        <taxon>Gammaproteobacteria</taxon>
        <taxon>Alteromonadales</taxon>
        <taxon>Alteromonadaceae</taxon>
        <taxon>Paraglaciecola</taxon>
    </lineage>
</organism>
<dbReference type="GO" id="GO:0006355">
    <property type="term" value="P:regulation of DNA-templated transcription"/>
    <property type="evidence" value="ECO:0007669"/>
    <property type="project" value="InterPro"/>
</dbReference>
<dbReference type="InterPro" id="IPR002912">
    <property type="entry name" value="ACT_dom"/>
</dbReference>
<evidence type="ECO:0000256" key="1">
    <source>
        <dbReference type="ARBA" id="ARBA00004496"/>
    </source>
</evidence>
<dbReference type="InterPro" id="IPR030828">
    <property type="entry name" value="HTH_TyrR"/>
</dbReference>
<evidence type="ECO:0000256" key="9">
    <source>
        <dbReference type="ARBA" id="ARBA00023159"/>
    </source>
</evidence>
<evidence type="ECO:0000313" key="16">
    <source>
        <dbReference type="Proteomes" id="UP000070299"/>
    </source>
</evidence>
<evidence type="ECO:0000256" key="6">
    <source>
        <dbReference type="ARBA" id="ARBA00022840"/>
    </source>
</evidence>
<feature type="domain" description="Sigma-54 factor interaction" evidence="12">
    <location>
        <begin position="206"/>
        <end position="434"/>
    </location>
</feature>
<dbReference type="InterPro" id="IPR045865">
    <property type="entry name" value="ACT-like_dom_sf"/>
</dbReference>
<dbReference type="SUPFAM" id="SSF55021">
    <property type="entry name" value="ACT-like"/>
    <property type="match status" value="1"/>
</dbReference>
<evidence type="ECO:0000259" key="12">
    <source>
        <dbReference type="PROSITE" id="PS50045"/>
    </source>
</evidence>
<dbReference type="PANTHER" id="PTHR32071">
    <property type="entry name" value="TRANSCRIPTIONAL REGULATORY PROTEIN"/>
    <property type="match status" value="1"/>
</dbReference>
<dbReference type="EMBL" id="LSNE01000009">
    <property type="protein sequence ID" value="KXI27975.1"/>
    <property type="molecule type" value="Genomic_DNA"/>
</dbReference>
<dbReference type="InterPro" id="IPR027417">
    <property type="entry name" value="P-loop_NTPase"/>
</dbReference>
<dbReference type="Gene3D" id="3.40.50.300">
    <property type="entry name" value="P-loop containing nucleotide triphosphate hydrolases"/>
    <property type="match status" value="1"/>
</dbReference>
<keyword evidence="10" id="KW-0804">Transcription</keyword>
<feature type="domain" description="ACT" evidence="14">
    <location>
        <begin position="2"/>
        <end position="72"/>
    </location>
</feature>
<dbReference type="SMART" id="SM00382">
    <property type="entry name" value="AAA"/>
    <property type="match status" value="1"/>
</dbReference>
<evidence type="ECO:0000256" key="5">
    <source>
        <dbReference type="ARBA" id="ARBA00022797"/>
    </source>
</evidence>
<evidence type="ECO:0000256" key="8">
    <source>
        <dbReference type="ARBA" id="ARBA00023125"/>
    </source>
</evidence>
<keyword evidence="8" id="KW-0238">DNA-binding</keyword>
<dbReference type="PROSITE" id="PS50045">
    <property type="entry name" value="SIGMA54_INTERACT_4"/>
    <property type="match status" value="1"/>
</dbReference>
<proteinExistence type="predicted"/>
<dbReference type="SUPFAM" id="SSF46689">
    <property type="entry name" value="Homeodomain-like"/>
    <property type="match status" value="1"/>
</dbReference>
<evidence type="ECO:0000256" key="7">
    <source>
        <dbReference type="ARBA" id="ARBA00023015"/>
    </source>
</evidence>
<dbReference type="RefSeq" id="WP_068379874.1">
    <property type="nucleotide sequence ID" value="NZ_LSNE01000009.1"/>
</dbReference>
<dbReference type="OrthoDB" id="9804019at2"/>
<dbReference type="PANTHER" id="PTHR32071:SF3">
    <property type="entry name" value="HTH-TYPE TRANSCRIPTIONAL REGULATORY PROTEIN TYRR"/>
    <property type="match status" value="1"/>
</dbReference>
<evidence type="ECO:0000313" key="15">
    <source>
        <dbReference type="EMBL" id="KXI27975.1"/>
    </source>
</evidence>
<evidence type="ECO:0000256" key="3">
    <source>
        <dbReference type="ARBA" id="ARBA00022491"/>
    </source>
</evidence>
<reference evidence="16" key="1">
    <citation type="submission" date="2016-02" db="EMBL/GenBank/DDBJ databases">
        <authorList>
            <person name="Schultz-Johansen M."/>
            <person name="Glaring M.A."/>
            <person name="Bech P.K."/>
            <person name="Stougaard P."/>
        </authorList>
    </citation>
    <scope>NUCLEOTIDE SEQUENCE [LARGE SCALE GENOMIC DNA]</scope>
    <source>
        <strain evidence="16">S66</strain>
    </source>
</reference>
<evidence type="ECO:0000256" key="10">
    <source>
        <dbReference type="ARBA" id="ARBA00023163"/>
    </source>
</evidence>
<dbReference type="InterPro" id="IPR013767">
    <property type="entry name" value="PAS_fold"/>
</dbReference>
<dbReference type="Pfam" id="PF25601">
    <property type="entry name" value="AAA_lid_14"/>
    <property type="match status" value="1"/>
</dbReference>
<comment type="caution">
    <text evidence="15">The sequence shown here is derived from an EMBL/GenBank/DDBJ whole genome shotgun (WGS) entry which is preliminary data.</text>
</comment>
<dbReference type="CDD" id="cd00009">
    <property type="entry name" value="AAA"/>
    <property type="match status" value="1"/>
</dbReference>
<dbReference type="PROSITE" id="PS00688">
    <property type="entry name" value="SIGMA54_INTERACT_3"/>
    <property type="match status" value="1"/>
</dbReference>
<name>A0A148KP05_9ALTE</name>
<evidence type="ECO:0000256" key="11">
    <source>
        <dbReference type="ARBA" id="ARBA00029500"/>
    </source>
</evidence>
<dbReference type="STRING" id="1799789.AX660_20975"/>
<sequence length="518" mass="58094">MRLEISCQDRLGITQDVLDILVSHEIDLRGIEIDEVGKIYLNFPTMKFADFQHLMPKIRKIAGIEDVKTTAFMPIEREQNQLKALLKTLPDPVFSVDPKGRIVLVNNVVLSYLEKSKHEVIGCEIGDLIKGFNISRWLESKNISAQAQKIRFLEQDYLADVLPVMIPDADGTNIVAGAVIMLKSELRLGQQLTVFHQASPDSFISIQAQSKIMKKVIHDAKRMAELDGPIIIFGETGTGKELIAKACHEASRRCQGQFLVLSCGSLPDNVAETELFGYAPGSFGQTEGKAGLLELAKGGSLFLDEVAEMSEQLQVKLLRVLQNGSYRRVGDTQEKEVDVRIICTTQKDLGKLVQQGVFREDLYYRLNVLSLILPPLRERKLDILPLAERFLKLHSAKLGRRAPKLTKNCSDYLQSYPWPGNVRQLENALYRAVSLLEGNELDQEHIRVPSGASVSSFVAEEFNGNLDEEVKRYEKDILARLYPSFPSTRQLAKKLGLSHTAVANKLREYGINKHSVNL</sequence>
<dbReference type="PROSITE" id="PS00675">
    <property type="entry name" value="SIGMA54_INTERACT_1"/>
    <property type="match status" value="1"/>
</dbReference>
<evidence type="ECO:0000259" key="14">
    <source>
        <dbReference type="PROSITE" id="PS51671"/>
    </source>
</evidence>
<dbReference type="SUPFAM" id="SSF55785">
    <property type="entry name" value="PYP-like sensor domain (PAS domain)"/>
    <property type="match status" value="1"/>
</dbReference>
<keyword evidence="4" id="KW-0547">Nucleotide-binding</keyword>
<dbReference type="InterPro" id="IPR025944">
    <property type="entry name" value="Sigma_54_int_dom_CS"/>
</dbReference>
<evidence type="ECO:0000256" key="4">
    <source>
        <dbReference type="ARBA" id="ARBA00022741"/>
    </source>
</evidence>
<comment type="subcellular location">
    <subcellularLocation>
        <location evidence="1">Cytoplasm</location>
    </subcellularLocation>
</comment>
<dbReference type="GO" id="GO:0005737">
    <property type="term" value="C:cytoplasm"/>
    <property type="evidence" value="ECO:0007669"/>
    <property type="project" value="UniProtKB-SubCell"/>
</dbReference>
<dbReference type="GO" id="GO:0005524">
    <property type="term" value="F:ATP binding"/>
    <property type="evidence" value="ECO:0007669"/>
    <property type="project" value="UniProtKB-KW"/>
</dbReference>
<dbReference type="InterPro" id="IPR035965">
    <property type="entry name" value="PAS-like_dom_sf"/>
</dbReference>
<dbReference type="Proteomes" id="UP000070299">
    <property type="component" value="Unassembled WGS sequence"/>
</dbReference>
<keyword evidence="2" id="KW-0963">Cytoplasm</keyword>
<dbReference type="InterPro" id="IPR002078">
    <property type="entry name" value="Sigma_54_int"/>
</dbReference>
<dbReference type="InterPro" id="IPR058031">
    <property type="entry name" value="AAA_lid_NorR"/>
</dbReference>
<keyword evidence="7" id="KW-0805">Transcription regulation</keyword>
<gene>
    <name evidence="15" type="ORF">AX660_20975</name>
</gene>
<dbReference type="CDD" id="cd04877">
    <property type="entry name" value="ACT_TyrR"/>
    <property type="match status" value="1"/>
</dbReference>
<dbReference type="AlphaFoldDB" id="A0A148KP05"/>
<dbReference type="InterPro" id="IPR025662">
    <property type="entry name" value="Sigma_54_int_dom_ATP-bd_1"/>
</dbReference>
<dbReference type="SUPFAM" id="SSF52540">
    <property type="entry name" value="P-loop containing nucleoside triphosphate hydrolases"/>
    <property type="match status" value="1"/>
</dbReference>
<dbReference type="Gene3D" id="1.10.10.60">
    <property type="entry name" value="Homeodomain-like"/>
    <property type="match status" value="1"/>
</dbReference>
<dbReference type="Pfam" id="PF00989">
    <property type="entry name" value="PAS"/>
    <property type="match status" value="1"/>
</dbReference>
<dbReference type="InterPro" id="IPR003593">
    <property type="entry name" value="AAA+_ATPase"/>
</dbReference>
<dbReference type="Gene3D" id="3.30.70.260">
    <property type="match status" value="1"/>
</dbReference>
<dbReference type="SMART" id="SM00091">
    <property type="entry name" value="PAS"/>
    <property type="match status" value="1"/>
</dbReference>
<dbReference type="CDD" id="cd00130">
    <property type="entry name" value="PAS"/>
    <property type="match status" value="1"/>
</dbReference>
<dbReference type="InterPro" id="IPR000014">
    <property type="entry name" value="PAS"/>
</dbReference>
<keyword evidence="6" id="KW-0067">ATP-binding</keyword>
<dbReference type="GO" id="GO:0003677">
    <property type="term" value="F:DNA binding"/>
    <property type="evidence" value="ECO:0007669"/>
    <property type="project" value="UniProtKB-KW"/>
</dbReference>
<keyword evidence="5" id="KW-0058">Aromatic hydrocarbons catabolism</keyword>
<keyword evidence="3" id="KW-0678">Repressor</keyword>
<dbReference type="Gene3D" id="3.30.450.20">
    <property type="entry name" value="PAS domain"/>
    <property type="match status" value="1"/>
</dbReference>
<accession>A0A148KP05</accession>
<feature type="domain" description="PAS" evidence="13">
    <location>
        <begin position="78"/>
        <end position="122"/>
    </location>
</feature>
<dbReference type="Pfam" id="PF18024">
    <property type="entry name" value="HTH_50"/>
    <property type="match status" value="1"/>
</dbReference>